<accession>A0A166XPC0</accession>
<dbReference type="Gene3D" id="3.30.420.40">
    <property type="match status" value="2"/>
</dbReference>
<evidence type="ECO:0000256" key="1">
    <source>
        <dbReference type="RuleBase" id="RU000487"/>
    </source>
</evidence>
<evidence type="ECO:0000313" key="2">
    <source>
        <dbReference type="EMBL" id="KZL76802.1"/>
    </source>
</evidence>
<comment type="caution">
    <text evidence="2">The sequence shown here is derived from an EMBL/GenBank/DDBJ whole genome shotgun (WGS) entry which is preliminary data.</text>
</comment>
<dbReference type="Pfam" id="PF00022">
    <property type="entry name" value="Actin"/>
    <property type="match status" value="1"/>
</dbReference>
<gene>
    <name evidence="2" type="ORF">CT0861_03317</name>
</gene>
<keyword evidence="3" id="KW-1185">Reference proteome</keyword>
<dbReference type="EMBL" id="LFIV01000012">
    <property type="protein sequence ID" value="KZL76802.1"/>
    <property type="molecule type" value="Genomic_DNA"/>
</dbReference>
<organism evidence="2 3">
    <name type="scientific">Colletotrichum tofieldiae</name>
    <dbReference type="NCBI Taxonomy" id="708197"/>
    <lineage>
        <taxon>Eukaryota</taxon>
        <taxon>Fungi</taxon>
        <taxon>Dikarya</taxon>
        <taxon>Ascomycota</taxon>
        <taxon>Pezizomycotina</taxon>
        <taxon>Sordariomycetes</taxon>
        <taxon>Hypocreomycetidae</taxon>
        <taxon>Glomerellales</taxon>
        <taxon>Glomerellaceae</taxon>
        <taxon>Colletotrichum</taxon>
        <taxon>Colletotrichum spaethianum species complex</taxon>
    </lineage>
</organism>
<dbReference type="FunFam" id="3.30.420.40:FF:000058">
    <property type="entry name" value="Putative actin-related protein 5"/>
    <property type="match status" value="1"/>
</dbReference>
<dbReference type="STRING" id="708197.A0A166XPC0"/>
<dbReference type="PRINTS" id="PR00190">
    <property type="entry name" value="ACTIN"/>
</dbReference>
<comment type="similarity">
    <text evidence="1">Belongs to the actin family.</text>
</comment>
<protein>
    <submittedName>
        <fullName evidence="2">Actin</fullName>
    </submittedName>
</protein>
<proteinExistence type="inferred from homology"/>
<dbReference type="Gene3D" id="3.90.640.10">
    <property type="entry name" value="Actin, Chain A, domain 4"/>
    <property type="match status" value="1"/>
</dbReference>
<evidence type="ECO:0000313" key="3">
    <source>
        <dbReference type="Proteomes" id="UP000076552"/>
    </source>
</evidence>
<dbReference type="PANTHER" id="PTHR11937">
    <property type="entry name" value="ACTIN"/>
    <property type="match status" value="1"/>
</dbReference>
<sequence>MELPTIVIDNGRQSVYNVGHAVDLNHPPRSLRRARHPIEAGGFVANWEDAENVWKHVFSELEAPVPLSHPILMTEPTHVANDQRQRLLSHVFESLSAPAYYTALPALLSTYAANLPTALVVDSGFAGTTTVPVYEHIPIRYHARRNDVSGQAIDDWLQLTLMRDLGLELQSSSVWEDAIRLLKFERCRVAGDFEEELMKWTRRRETGDGEVWELPDGRMVRLDRPLGLWAGEILLNPGILGLDTGGLQHDVFNTVRRCDQGLRERLYGNILLAGGNTMFTGFGNRLETCLKGIEEKGTKVNVLSPPNRAYSAWVGGSMLSELATFGNMCISRAEYEEVGPEIVNRKCL</sequence>
<dbReference type="AlphaFoldDB" id="A0A166XPC0"/>
<dbReference type="Proteomes" id="UP000076552">
    <property type="component" value="Unassembled WGS sequence"/>
</dbReference>
<dbReference type="InterPro" id="IPR004000">
    <property type="entry name" value="Actin"/>
</dbReference>
<dbReference type="InterPro" id="IPR043129">
    <property type="entry name" value="ATPase_NBD"/>
</dbReference>
<reference evidence="2 3" key="1">
    <citation type="submission" date="2015-06" db="EMBL/GenBank/DDBJ databases">
        <title>Survival trade-offs in plant roots during colonization by closely related pathogenic and mutualistic fungi.</title>
        <authorList>
            <person name="Hacquard S."/>
            <person name="Kracher B."/>
            <person name="Hiruma K."/>
            <person name="Weinman A."/>
            <person name="Muench P."/>
            <person name="Garrido Oter R."/>
            <person name="Ver Loren van Themaat E."/>
            <person name="Dallerey J.-F."/>
            <person name="Damm U."/>
            <person name="Henrissat B."/>
            <person name="Lespinet O."/>
            <person name="Thon M."/>
            <person name="Kemen E."/>
            <person name="McHardy A.C."/>
            <person name="Schulze-Lefert P."/>
            <person name="O'Connell R.J."/>
        </authorList>
    </citation>
    <scope>NUCLEOTIDE SEQUENCE [LARGE SCALE GENOMIC DNA]</scope>
    <source>
        <strain evidence="2 3">0861</strain>
    </source>
</reference>
<name>A0A166XPC0_9PEZI</name>
<dbReference type="SUPFAM" id="SSF53067">
    <property type="entry name" value="Actin-like ATPase domain"/>
    <property type="match status" value="2"/>
</dbReference>
<dbReference type="SMART" id="SM00268">
    <property type="entry name" value="ACTIN"/>
    <property type="match status" value="1"/>
</dbReference>